<dbReference type="GO" id="GO:0042597">
    <property type="term" value="C:periplasmic space"/>
    <property type="evidence" value="ECO:0007669"/>
    <property type="project" value="UniProtKB-SubCell"/>
</dbReference>
<dbReference type="InterPro" id="IPR032694">
    <property type="entry name" value="CopC/D"/>
</dbReference>
<evidence type="ECO:0000256" key="7">
    <source>
        <dbReference type="SAM" id="SignalP"/>
    </source>
</evidence>
<dbReference type="GO" id="GO:0005507">
    <property type="term" value="F:copper ion binding"/>
    <property type="evidence" value="ECO:0007669"/>
    <property type="project" value="InterPro"/>
</dbReference>
<dbReference type="STRING" id="1572751.PK98_01195"/>
<sequence length="125" mass="13220">MRSVYLAAALTFAALTTGVASAHPRLVAATPAASSSVAAPSRVQLRFSERLMPRFTGAELVMTGMPGMTDHPPMKVASSAAVDADGHTLVVTPAQALPRGTYRVDWYVVSADTHRITGTHIFEVK</sequence>
<dbReference type="OrthoDB" id="9796814at2"/>
<evidence type="ECO:0000256" key="2">
    <source>
        <dbReference type="ARBA" id="ARBA00010509"/>
    </source>
</evidence>
<evidence type="ECO:0000259" key="8">
    <source>
        <dbReference type="Pfam" id="PF04234"/>
    </source>
</evidence>
<evidence type="ECO:0000256" key="5">
    <source>
        <dbReference type="ARBA" id="ARBA00022764"/>
    </source>
</evidence>
<evidence type="ECO:0000256" key="4">
    <source>
        <dbReference type="ARBA" id="ARBA00022729"/>
    </source>
</evidence>
<dbReference type="PANTHER" id="PTHR34820">
    <property type="entry name" value="INNER MEMBRANE PROTEIN YEBZ"/>
    <property type="match status" value="1"/>
</dbReference>
<accession>A0A0B2BVA7</accession>
<dbReference type="RefSeq" id="WP_039093665.1">
    <property type="nucleotide sequence ID" value="NZ_JTDN01000001.1"/>
</dbReference>
<dbReference type="GO" id="GO:0005886">
    <property type="term" value="C:plasma membrane"/>
    <property type="evidence" value="ECO:0007669"/>
    <property type="project" value="TreeGrafter"/>
</dbReference>
<keyword evidence="4 7" id="KW-0732">Signal</keyword>
<organism evidence="9 10">
    <name type="scientific">Croceibacterium mercuriale</name>
    <dbReference type="NCBI Taxonomy" id="1572751"/>
    <lineage>
        <taxon>Bacteria</taxon>
        <taxon>Pseudomonadati</taxon>
        <taxon>Pseudomonadota</taxon>
        <taxon>Alphaproteobacteria</taxon>
        <taxon>Sphingomonadales</taxon>
        <taxon>Erythrobacteraceae</taxon>
        <taxon>Croceibacterium</taxon>
    </lineage>
</organism>
<dbReference type="Gene3D" id="2.60.40.1220">
    <property type="match status" value="1"/>
</dbReference>
<dbReference type="EMBL" id="JTDN01000001">
    <property type="protein sequence ID" value="KHL25369.1"/>
    <property type="molecule type" value="Genomic_DNA"/>
</dbReference>
<comment type="subcellular location">
    <subcellularLocation>
        <location evidence="1">Periplasm</location>
    </subcellularLocation>
</comment>
<dbReference type="PANTHER" id="PTHR34820:SF4">
    <property type="entry name" value="INNER MEMBRANE PROTEIN YEBZ"/>
    <property type="match status" value="1"/>
</dbReference>
<protein>
    <submittedName>
        <fullName evidence="9">Copper resistance protein CopC</fullName>
    </submittedName>
</protein>
<dbReference type="GO" id="GO:0046688">
    <property type="term" value="P:response to copper ion"/>
    <property type="evidence" value="ECO:0007669"/>
    <property type="project" value="InterPro"/>
</dbReference>
<feature type="chain" id="PRO_5002087117" evidence="7">
    <location>
        <begin position="23"/>
        <end position="125"/>
    </location>
</feature>
<feature type="signal peptide" evidence="7">
    <location>
        <begin position="1"/>
        <end position="22"/>
    </location>
</feature>
<dbReference type="InterPro" id="IPR047685">
    <property type="entry name" value="CopC-like"/>
</dbReference>
<dbReference type="GO" id="GO:0006825">
    <property type="term" value="P:copper ion transport"/>
    <property type="evidence" value="ECO:0007669"/>
    <property type="project" value="InterPro"/>
</dbReference>
<proteinExistence type="inferred from homology"/>
<feature type="domain" description="CopC" evidence="8">
    <location>
        <begin position="23"/>
        <end position="124"/>
    </location>
</feature>
<keyword evidence="3" id="KW-0479">Metal-binding</keyword>
<comment type="similarity">
    <text evidence="2">Belongs to the CopC family.</text>
</comment>
<keyword evidence="10" id="KW-1185">Reference proteome</keyword>
<name>A0A0B2BVA7_9SPHN</name>
<dbReference type="InterPro" id="IPR007348">
    <property type="entry name" value="CopC_dom"/>
</dbReference>
<evidence type="ECO:0000256" key="1">
    <source>
        <dbReference type="ARBA" id="ARBA00004418"/>
    </source>
</evidence>
<dbReference type="Pfam" id="PF04234">
    <property type="entry name" value="CopC"/>
    <property type="match status" value="1"/>
</dbReference>
<dbReference type="SUPFAM" id="SSF81296">
    <property type="entry name" value="E set domains"/>
    <property type="match status" value="1"/>
</dbReference>
<keyword evidence="5" id="KW-0574">Periplasm</keyword>
<dbReference type="InterPro" id="IPR014756">
    <property type="entry name" value="Ig_E-set"/>
</dbReference>
<gene>
    <name evidence="9" type="ORF">PK98_01195</name>
</gene>
<dbReference type="NCBIfam" id="NF033814">
    <property type="entry name" value="copper_CopC"/>
    <property type="match status" value="1"/>
</dbReference>
<dbReference type="InterPro" id="IPR014755">
    <property type="entry name" value="Cu-Rt/internalin_Ig-like"/>
</dbReference>
<evidence type="ECO:0000256" key="3">
    <source>
        <dbReference type="ARBA" id="ARBA00022723"/>
    </source>
</evidence>
<evidence type="ECO:0000313" key="10">
    <source>
        <dbReference type="Proteomes" id="UP000030988"/>
    </source>
</evidence>
<dbReference type="AlphaFoldDB" id="A0A0B2BVA7"/>
<reference evidence="9 10" key="1">
    <citation type="submission" date="2014-11" db="EMBL/GenBank/DDBJ databases">
        <title>Draft genome sequence of Kirrobacter mercurialis.</title>
        <authorList>
            <person name="Coil D.A."/>
            <person name="Eisen J.A."/>
        </authorList>
    </citation>
    <scope>NUCLEOTIDE SEQUENCE [LARGE SCALE GENOMIC DNA]</scope>
    <source>
        <strain evidence="9 10">Coronado</strain>
    </source>
</reference>
<evidence type="ECO:0000313" key="9">
    <source>
        <dbReference type="EMBL" id="KHL25369.1"/>
    </source>
</evidence>
<comment type="caution">
    <text evidence="9">The sequence shown here is derived from an EMBL/GenBank/DDBJ whole genome shotgun (WGS) entry which is preliminary data.</text>
</comment>
<dbReference type="Proteomes" id="UP000030988">
    <property type="component" value="Unassembled WGS sequence"/>
</dbReference>
<keyword evidence="6" id="KW-0186">Copper</keyword>
<evidence type="ECO:0000256" key="6">
    <source>
        <dbReference type="ARBA" id="ARBA00023008"/>
    </source>
</evidence>